<evidence type="ECO:0000259" key="1">
    <source>
        <dbReference type="PROSITE" id="PS50123"/>
    </source>
</evidence>
<keyword evidence="2" id="KW-0489">Methyltransferase</keyword>
<dbReference type="eggNOG" id="COG1352">
    <property type="taxonomic scope" value="Bacteria"/>
</dbReference>
<dbReference type="InterPro" id="IPR000780">
    <property type="entry name" value="CheR_MeTrfase"/>
</dbReference>
<dbReference type="SMART" id="SM00138">
    <property type="entry name" value="MeTrc"/>
    <property type="match status" value="1"/>
</dbReference>
<reference evidence="2 3" key="1">
    <citation type="journal article" date="2011" name="J. Bacteriol.">
        <title>Complete genome sequence of seawater bacterium Glaciecola nitratireducens FR1064T.</title>
        <authorList>
            <person name="Bian F."/>
            <person name="Qin Q.L."/>
            <person name="Xie B.B."/>
            <person name="Shu Y.L."/>
            <person name="Zhang X.Y."/>
            <person name="Yu Y."/>
            <person name="Chen B."/>
            <person name="Chen X.L."/>
            <person name="Zhou B.C."/>
            <person name="Zhang Y.Z."/>
        </authorList>
    </citation>
    <scope>NUCLEOTIDE SEQUENCE [LARGE SCALE GENOMIC DNA]</scope>
    <source>
        <strain evidence="3">JCM 12485 / KCTC 12276 / FR1064</strain>
    </source>
</reference>
<dbReference type="KEGG" id="gni:GNIT_2420"/>
<dbReference type="Pfam" id="PF01739">
    <property type="entry name" value="CheR"/>
    <property type="match status" value="1"/>
</dbReference>
<dbReference type="STRING" id="1085623.GNIT_2420"/>
<dbReference type="PROSITE" id="PS50123">
    <property type="entry name" value="CHER"/>
    <property type="match status" value="1"/>
</dbReference>
<proteinExistence type="predicted"/>
<dbReference type="InterPro" id="IPR022642">
    <property type="entry name" value="CheR_C"/>
</dbReference>
<dbReference type="GO" id="GO:0032259">
    <property type="term" value="P:methylation"/>
    <property type="evidence" value="ECO:0007669"/>
    <property type="project" value="UniProtKB-KW"/>
</dbReference>
<dbReference type="OrthoDB" id="9816309at2"/>
<keyword evidence="3" id="KW-1185">Reference proteome</keyword>
<dbReference type="AlphaFoldDB" id="G4QHY4"/>
<sequence>MYEKFCHFLHSKSGILLGGAKQYLVRSRLLPLMYRVASSHPGSADPAGNNLDSLIEKIISQRDPLLTQASLEAMTTNETLWFRDTYPFEILRSKILPELLAKQNRIRIWSAASSTGQEAYSIAMTIAEFLKSNRGGFERGVEIVGTDLSAQVIKTASEGTYDTLSLNRGLSDDLKRRYFTLNPDHSMTISPDIKKWVSFRQFNLTSKFSALGQFDVVFCRNVLIYFDAERKTVILQDISACLQPEGCLILGASESLGGASSKFKMITQPSGLYYRKV</sequence>
<evidence type="ECO:0000313" key="3">
    <source>
        <dbReference type="Proteomes" id="UP000009282"/>
    </source>
</evidence>
<name>G4QHY4_GLANF</name>
<accession>G4QHY4</accession>
<keyword evidence="2" id="KW-0808">Transferase</keyword>
<dbReference type="PANTHER" id="PTHR24422">
    <property type="entry name" value="CHEMOTAXIS PROTEIN METHYLTRANSFERASE"/>
    <property type="match status" value="1"/>
</dbReference>
<protein>
    <submittedName>
        <fullName evidence="2">Chemotaxis protein methyltransferase CheR</fullName>
    </submittedName>
</protein>
<dbReference type="InterPro" id="IPR029063">
    <property type="entry name" value="SAM-dependent_MTases_sf"/>
</dbReference>
<organism evidence="2 3">
    <name type="scientific">Glaciecola nitratireducens (strain JCM 12485 / KCTC 12276 / FR1064)</name>
    <dbReference type="NCBI Taxonomy" id="1085623"/>
    <lineage>
        <taxon>Bacteria</taxon>
        <taxon>Pseudomonadati</taxon>
        <taxon>Pseudomonadota</taxon>
        <taxon>Gammaproteobacteria</taxon>
        <taxon>Alteromonadales</taxon>
        <taxon>Alteromonadaceae</taxon>
        <taxon>Brumicola</taxon>
    </lineage>
</organism>
<dbReference type="HOGENOM" id="CLU_025854_0_2_6"/>
<dbReference type="InterPro" id="IPR050903">
    <property type="entry name" value="Bact_Chemotaxis_MeTrfase"/>
</dbReference>
<feature type="domain" description="CheR-type methyltransferase" evidence="1">
    <location>
        <begin position="1"/>
        <end position="277"/>
    </location>
</feature>
<gene>
    <name evidence="2" type="primary">cheR</name>
    <name evidence="2" type="ordered locus">GNIT_2420</name>
</gene>
<dbReference type="GO" id="GO:0008757">
    <property type="term" value="F:S-adenosylmethionine-dependent methyltransferase activity"/>
    <property type="evidence" value="ECO:0007669"/>
    <property type="project" value="InterPro"/>
</dbReference>
<dbReference type="EMBL" id="CP003060">
    <property type="protein sequence ID" value="AEP30517.1"/>
    <property type="molecule type" value="Genomic_DNA"/>
</dbReference>
<dbReference type="PANTHER" id="PTHR24422:SF21">
    <property type="entry name" value="CHEMOTAXIS PROTEIN METHYLTRANSFERASE 1"/>
    <property type="match status" value="1"/>
</dbReference>
<dbReference type="RefSeq" id="WP_014109390.1">
    <property type="nucleotide sequence ID" value="NC_016041.1"/>
</dbReference>
<evidence type="ECO:0000313" key="2">
    <source>
        <dbReference type="EMBL" id="AEP30517.1"/>
    </source>
</evidence>
<dbReference type="Proteomes" id="UP000009282">
    <property type="component" value="Chromosome"/>
</dbReference>
<dbReference type="PRINTS" id="PR00996">
    <property type="entry name" value="CHERMTFRASE"/>
</dbReference>
<dbReference type="Gene3D" id="3.40.50.150">
    <property type="entry name" value="Vaccinia Virus protein VP39"/>
    <property type="match status" value="1"/>
</dbReference>
<dbReference type="SUPFAM" id="SSF53335">
    <property type="entry name" value="S-adenosyl-L-methionine-dependent methyltransferases"/>
    <property type="match status" value="1"/>
</dbReference>
<dbReference type="SUPFAM" id="SSF47757">
    <property type="entry name" value="Chemotaxis receptor methyltransferase CheR, N-terminal domain"/>
    <property type="match status" value="1"/>
</dbReference>